<organism evidence="5">
    <name type="scientific">uncultured bacterium Contig1529</name>
    <dbReference type="NCBI Taxonomy" id="1393449"/>
    <lineage>
        <taxon>Bacteria</taxon>
        <taxon>environmental samples</taxon>
    </lineage>
</organism>
<dbReference type="AlphaFoldDB" id="W0FIE8"/>
<protein>
    <submittedName>
        <fullName evidence="5">Glycoside hydrolase family 42</fullName>
    </submittedName>
</protein>
<dbReference type="InterPro" id="IPR017853">
    <property type="entry name" value="GH"/>
</dbReference>
<dbReference type="Gene3D" id="2.60.220.20">
    <property type="entry name" value="putative beta-Galactosidase from caulobacter crescentus"/>
    <property type="match status" value="1"/>
</dbReference>
<dbReference type="Pfam" id="PF18120">
    <property type="entry name" value="DUF5597"/>
    <property type="match status" value="1"/>
</dbReference>
<feature type="domain" description="DUF5597" evidence="4">
    <location>
        <begin position="421"/>
        <end position="551"/>
    </location>
</feature>
<feature type="domain" description="Glycoside hydrolase family 42 N-terminal" evidence="3">
    <location>
        <begin position="89"/>
        <end position="250"/>
    </location>
</feature>
<keyword evidence="2" id="KW-0326">Glycosidase</keyword>
<dbReference type="GO" id="GO:0005975">
    <property type="term" value="P:carbohydrate metabolic process"/>
    <property type="evidence" value="ECO:0007669"/>
    <property type="project" value="InterPro"/>
</dbReference>
<accession>W0FIE8</accession>
<dbReference type="Gene3D" id="3.20.20.80">
    <property type="entry name" value="Glycosidases"/>
    <property type="match status" value="1"/>
</dbReference>
<evidence type="ECO:0000256" key="2">
    <source>
        <dbReference type="ARBA" id="ARBA00023295"/>
    </source>
</evidence>
<proteinExistence type="predicted"/>
<dbReference type="InterPro" id="IPR040719">
    <property type="entry name" value="DUF5597"/>
</dbReference>
<sequence>MMKQHPIFRKDKKRISRVLFISLAVFMAVVVGLSSCIQNGKQQIAVKGPHLEKRGDVTQLIVKGKPWLVLGCELGNSTSSSRSYLAPYWQQLKESGVNTVLAVVSWEQTEPEEGRFDFTVVDNLLEDARQNGMKLVLLWFGSWKNGITSYTPLWVKKDTKRFPLAQTPEGQLLPILTTLGDETCKADAKAFAAMMRHLKEVDELHQTVVMIQMENEVGLPGHPRDYCPLAEKAFHGQVPKELTEWLTAHRDRLLPETLSAWQASGCKTSGTWEEVFGSNDRAAEIFMAWHYAAYMDRITAAGKAEYDLPTFVNAWIVQPEDTRPGNYPSGGPQAQNHDIWRAAAPHIDILSPDIYLNDFPRQLSLYARSGNPVFIPESRSGQNGAANAAYAIGAKGAIGYSPFGFERNCSDESNATFRSFYQKAGSMAPHILAAQAEGRIGAAWLKGSEPLRVKDTIRLDNVLVVCELVSSGMRNGGAPQLTGGTYDPEAIGYVIAVRQKEGYLFLGSNTRVTFLPADGKGTIGLGRVIEGDFDAQGKWVDGRWLNGDEIQLRYDLLYAVKEGYSGQGLNFGRPEPSFLKVELFNY</sequence>
<dbReference type="Pfam" id="PF02449">
    <property type="entry name" value="Glyco_hydro_42"/>
    <property type="match status" value="1"/>
</dbReference>
<evidence type="ECO:0000256" key="1">
    <source>
        <dbReference type="ARBA" id="ARBA00022801"/>
    </source>
</evidence>
<reference evidence="5" key="1">
    <citation type="journal article" date="2013" name="PLoS ONE">
        <title>Metagenomic insights into the carbohydrate-active enzymes carried by the microorganisms adhering to solid digesta in the rumen of cows.</title>
        <authorList>
            <person name="Wang L."/>
            <person name="Hatem A."/>
            <person name="Catalyurek U.V."/>
            <person name="Morrison M."/>
            <person name="Yu Z."/>
        </authorList>
    </citation>
    <scope>NUCLEOTIDE SEQUENCE</scope>
</reference>
<dbReference type="SUPFAM" id="SSF51445">
    <property type="entry name" value="(Trans)glycosidases"/>
    <property type="match status" value="1"/>
</dbReference>
<dbReference type="EMBL" id="KC246798">
    <property type="protein sequence ID" value="AHF24576.1"/>
    <property type="molecule type" value="Genomic_DNA"/>
</dbReference>
<dbReference type="FunFam" id="3.20.20.80:FF:000135">
    <property type="entry name" value="Beta-galactosidase, putative, bgl35A"/>
    <property type="match status" value="1"/>
</dbReference>
<name>W0FIE8_9BACT</name>
<evidence type="ECO:0000259" key="4">
    <source>
        <dbReference type="Pfam" id="PF18120"/>
    </source>
</evidence>
<dbReference type="InterPro" id="IPR013529">
    <property type="entry name" value="Glyco_hydro_42_N"/>
</dbReference>
<keyword evidence="1 5" id="KW-0378">Hydrolase</keyword>
<dbReference type="GO" id="GO:0009341">
    <property type="term" value="C:beta-galactosidase complex"/>
    <property type="evidence" value="ECO:0007669"/>
    <property type="project" value="InterPro"/>
</dbReference>
<evidence type="ECO:0000313" key="5">
    <source>
        <dbReference type="EMBL" id="AHF24576.1"/>
    </source>
</evidence>
<dbReference type="GO" id="GO:0004565">
    <property type="term" value="F:beta-galactosidase activity"/>
    <property type="evidence" value="ECO:0007669"/>
    <property type="project" value="InterPro"/>
</dbReference>
<evidence type="ECO:0000259" key="3">
    <source>
        <dbReference type="Pfam" id="PF02449"/>
    </source>
</evidence>